<evidence type="ECO:0000256" key="9">
    <source>
        <dbReference type="ARBA" id="ARBA00023065"/>
    </source>
</evidence>
<evidence type="ECO:0000256" key="3">
    <source>
        <dbReference type="ARBA" id="ARBA00022448"/>
    </source>
</evidence>
<comment type="caution">
    <text evidence="19">The sequence shown here is derived from an EMBL/GenBank/DDBJ whole genome shotgun (WGS) entry which is preliminary data.</text>
</comment>
<evidence type="ECO:0000256" key="1">
    <source>
        <dbReference type="ARBA" id="ARBA00004571"/>
    </source>
</evidence>
<comment type="similarity">
    <text evidence="2 14 15">Belongs to the TonB-dependent receptor family.</text>
</comment>
<dbReference type="Gene3D" id="2.40.170.20">
    <property type="entry name" value="TonB-dependent receptor, beta-barrel domain"/>
    <property type="match status" value="1"/>
</dbReference>
<evidence type="ECO:0000313" key="20">
    <source>
        <dbReference type="Proteomes" id="UP001076655"/>
    </source>
</evidence>
<dbReference type="InterPro" id="IPR000531">
    <property type="entry name" value="Beta-barrel_TonB"/>
</dbReference>
<name>A0A9Q4CR81_MORMO</name>
<dbReference type="PANTHER" id="PTHR32552">
    <property type="entry name" value="FERRICHROME IRON RECEPTOR-RELATED"/>
    <property type="match status" value="1"/>
</dbReference>
<dbReference type="GO" id="GO:0015344">
    <property type="term" value="F:siderophore uptake transmembrane transporter activity"/>
    <property type="evidence" value="ECO:0007669"/>
    <property type="project" value="TreeGrafter"/>
</dbReference>
<evidence type="ECO:0000259" key="18">
    <source>
        <dbReference type="Pfam" id="PF07715"/>
    </source>
</evidence>
<comment type="subcellular location">
    <subcellularLocation>
        <location evidence="1 14">Cell outer membrane</location>
        <topology evidence="1 14">Multi-pass membrane protein</topology>
    </subcellularLocation>
</comment>
<evidence type="ECO:0000256" key="8">
    <source>
        <dbReference type="ARBA" id="ARBA00023004"/>
    </source>
</evidence>
<keyword evidence="13 14" id="KW-0998">Cell outer membrane</keyword>
<dbReference type="GO" id="GO:0015891">
    <property type="term" value="P:siderophore transport"/>
    <property type="evidence" value="ECO:0007669"/>
    <property type="project" value="InterPro"/>
</dbReference>
<keyword evidence="12 19" id="KW-0675">Receptor</keyword>
<gene>
    <name evidence="19" type="ORF">N0392_20225</name>
</gene>
<keyword evidence="3 14" id="KW-0813">Transport</keyword>
<keyword evidence="11 14" id="KW-0472">Membrane</keyword>
<evidence type="ECO:0000256" key="12">
    <source>
        <dbReference type="ARBA" id="ARBA00023170"/>
    </source>
</evidence>
<feature type="domain" description="TonB-dependent receptor plug" evidence="18">
    <location>
        <begin position="51"/>
        <end position="151"/>
    </location>
</feature>
<protein>
    <submittedName>
        <fullName evidence="19">TonB-dependent siderophore receptor</fullName>
    </submittedName>
</protein>
<evidence type="ECO:0000256" key="2">
    <source>
        <dbReference type="ARBA" id="ARBA00009810"/>
    </source>
</evidence>
<proteinExistence type="inferred from homology"/>
<keyword evidence="4 14" id="KW-1134">Transmembrane beta strand</keyword>
<evidence type="ECO:0000256" key="16">
    <source>
        <dbReference type="SAM" id="SignalP"/>
    </source>
</evidence>
<feature type="chain" id="PRO_5040285659" evidence="16">
    <location>
        <begin position="28"/>
        <end position="691"/>
    </location>
</feature>
<evidence type="ECO:0000313" key="19">
    <source>
        <dbReference type="EMBL" id="MCY0791990.1"/>
    </source>
</evidence>
<sequence>MANFFYFKPSAITLHVFVALCAVPAYSQTANSNTSDTVVVSAGVLKVDTALQETPQSVSVITQKELETRVPQKLDEALRYTSGVTAQPYGADNDTDWFKVRGFDAATYLDNSRLFRDGYYTWLLEPYGFEQIEVVKGASAVLFGESTPGGAVNVVTKKPLFTPKGEFFLEAGNNDQRGFGFDVAGHASDDGDIRYRVVGLMKQADGELDKTDNKRIYLAPSLAMALSDDTMLTLMATYLHDDGTPTNPFFPAAGTLIDSPYGKIKPSANLGEPDYDKYKRSQFSAGYLLEHDIDTTWRFSQRLHYGYNSLTLRSVYAFPNANTSATSLARGVVFRDGNSQSITFDNNLTGQWDSERLEHTLLAGAEIQYHRTKGDEQDSYAFSPINPWNPVYGQYVPLDPADNINRTINKTQASLYSRYQIKLDGKWIGVAGVRYDQVKTENKNQTAHNDKSRNDGEVSVNAGLMYLADNGLSPYTSYSQSFEVMSTIDPATGDLYKPLKGEQIEAGVKYTPSFLDGYLNIAWFSIEQKNALVTNPDTSVATQTGKVTSTGAEAEGFVQLADNVNVQASYTYTNAKTDNTGGQGRKQAALIPEHMASAWVNYTLPVTGSGELTLGSGVRYLGKSKDNPASSNRTVSAAALWDAAVIYKLNKQWQLQVNVNNLLNKEYISACDYYCYYGQSRSVVVQTKYSW</sequence>
<dbReference type="SUPFAM" id="SSF56935">
    <property type="entry name" value="Porins"/>
    <property type="match status" value="1"/>
</dbReference>
<dbReference type="PANTHER" id="PTHR32552:SF68">
    <property type="entry name" value="FERRICHROME OUTER MEMBRANE TRANSPORTER_PHAGE RECEPTOR"/>
    <property type="match status" value="1"/>
</dbReference>
<dbReference type="Gene3D" id="2.170.130.10">
    <property type="entry name" value="TonB-dependent receptor, plug domain"/>
    <property type="match status" value="1"/>
</dbReference>
<dbReference type="InterPro" id="IPR036942">
    <property type="entry name" value="Beta-barrel_TonB_sf"/>
</dbReference>
<dbReference type="InterPro" id="IPR039426">
    <property type="entry name" value="TonB-dep_rcpt-like"/>
</dbReference>
<dbReference type="AlphaFoldDB" id="A0A9Q4CR81"/>
<evidence type="ECO:0000256" key="15">
    <source>
        <dbReference type="RuleBase" id="RU003357"/>
    </source>
</evidence>
<evidence type="ECO:0000256" key="10">
    <source>
        <dbReference type="ARBA" id="ARBA00023077"/>
    </source>
</evidence>
<evidence type="ECO:0000256" key="7">
    <source>
        <dbReference type="ARBA" id="ARBA00022729"/>
    </source>
</evidence>
<dbReference type="GO" id="GO:0009279">
    <property type="term" value="C:cell outer membrane"/>
    <property type="evidence" value="ECO:0007669"/>
    <property type="project" value="UniProtKB-SubCell"/>
</dbReference>
<dbReference type="GO" id="GO:0038023">
    <property type="term" value="F:signaling receptor activity"/>
    <property type="evidence" value="ECO:0007669"/>
    <property type="project" value="InterPro"/>
</dbReference>
<evidence type="ECO:0000259" key="17">
    <source>
        <dbReference type="Pfam" id="PF00593"/>
    </source>
</evidence>
<keyword evidence="10 15" id="KW-0798">TonB box</keyword>
<feature type="signal peptide" evidence="16">
    <location>
        <begin position="1"/>
        <end position="27"/>
    </location>
</feature>
<evidence type="ECO:0000256" key="5">
    <source>
        <dbReference type="ARBA" id="ARBA00022496"/>
    </source>
</evidence>
<accession>A0A9Q4CR81</accession>
<dbReference type="InterPro" id="IPR037066">
    <property type="entry name" value="Plug_dom_sf"/>
</dbReference>
<evidence type="ECO:0000256" key="6">
    <source>
        <dbReference type="ARBA" id="ARBA00022692"/>
    </source>
</evidence>
<evidence type="ECO:0000256" key="13">
    <source>
        <dbReference type="ARBA" id="ARBA00023237"/>
    </source>
</evidence>
<feature type="domain" description="TonB-dependent receptor-like beta-barrel" evidence="17">
    <location>
        <begin position="226"/>
        <end position="662"/>
    </location>
</feature>
<dbReference type="RefSeq" id="WP_260249465.1">
    <property type="nucleotide sequence ID" value="NZ_JALMEJ010000006.1"/>
</dbReference>
<evidence type="ECO:0000256" key="11">
    <source>
        <dbReference type="ARBA" id="ARBA00023136"/>
    </source>
</evidence>
<keyword evidence="8" id="KW-0408">Iron</keyword>
<dbReference type="CDD" id="cd01347">
    <property type="entry name" value="ligand_gated_channel"/>
    <property type="match status" value="1"/>
</dbReference>
<keyword evidence="9" id="KW-0406">Ion transport</keyword>
<dbReference type="NCBIfam" id="TIGR01783">
    <property type="entry name" value="TonB-siderophor"/>
    <property type="match status" value="1"/>
</dbReference>
<evidence type="ECO:0000256" key="4">
    <source>
        <dbReference type="ARBA" id="ARBA00022452"/>
    </source>
</evidence>
<dbReference type="InterPro" id="IPR012910">
    <property type="entry name" value="Plug_dom"/>
</dbReference>
<dbReference type="Pfam" id="PF00593">
    <property type="entry name" value="TonB_dep_Rec_b-barrel"/>
    <property type="match status" value="1"/>
</dbReference>
<keyword evidence="5" id="KW-0410">Iron transport</keyword>
<dbReference type="Pfam" id="PF07715">
    <property type="entry name" value="Plug"/>
    <property type="match status" value="1"/>
</dbReference>
<dbReference type="PROSITE" id="PS52016">
    <property type="entry name" value="TONB_DEPENDENT_REC_3"/>
    <property type="match status" value="1"/>
</dbReference>
<reference evidence="19" key="1">
    <citation type="submission" date="2022-08" db="EMBL/GenBank/DDBJ databases">
        <authorList>
            <person name="Dale J.L."/>
        </authorList>
    </citation>
    <scope>NUCLEOTIDE SEQUENCE</scope>
    <source>
        <strain evidence="19">2022EL-00758</strain>
    </source>
</reference>
<evidence type="ECO:0000256" key="14">
    <source>
        <dbReference type="PROSITE-ProRule" id="PRU01360"/>
    </source>
</evidence>
<keyword evidence="6 14" id="KW-0812">Transmembrane</keyword>
<keyword evidence="7 16" id="KW-0732">Signal</keyword>
<dbReference type="InterPro" id="IPR010105">
    <property type="entry name" value="TonB_sidphr_rcpt"/>
</dbReference>
<dbReference type="Proteomes" id="UP001076655">
    <property type="component" value="Unassembled WGS sequence"/>
</dbReference>
<organism evidence="19 20">
    <name type="scientific">Morganella morganii</name>
    <name type="common">Proteus morganii</name>
    <dbReference type="NCBI Taxonomy" id="582"/>
    <lineage>
        <taxon>Bacteria</taxon>
        <taxon>Pseudomonadati</taxon>
        <taxon>Pseudomonadota</taxon>
        <taxon>Gammaproteobacteria</taxon>
        <taxon>Enterobacterales</taxon>
        <taxon>Morganellaceae</taxon>
        <taxon>Morganella</taxon>
    </lineage>
</organism>
<dbReference type="EMBL" id="JAPNMI010000020">
    <property type="protein sequence ID" value="MCY0791990.1"/>
    <property type="molecule type" value="Genomic_DNA"/>
</dbReference>